<feature type="region of interest" description="Disordered" evidence="7">
    <location>
        <begin position="467"/>
        <end position="486"/>
    </location>
</feature>
<dbReference type="Gene3D" id="6.20.440.10">
    <property type="match status" value="1"/>
</dbReference>
<evidence type="ECO:0000313" key="10">
    <source>
        <dbReference type="EMBL" id="GAP62186.1"/>
    </source>
</evidence>
<dbReference type="InterPro" id="IPR015422">
    <property type="entry name" value="PyrdxlP-dep_Trfase_small"/>
</dbReference>
<dbReference type="GO" id="GO:0005829">
    <property type="term" value="C:cytosol"/>
    <property type="evidence" value="ECO:0007669"/>
    <property type="project" value="TreeGrafter"/>
</dbReference>
<dbReference type="Gene3D" id="3.90.1150.10">
    <property type="entry name" value="Aspartate Aminotransferase, domain 1"/>
    <property type="match status" value="1"/>
</dbReference>
<feature type="domain" description="Glycine dehydrogenase C-terminal" evidence="9">
    <location>
        <begin position="367"/>
        <end position="470"/>
    </location>
</feature>
<feature type="domain" description="Glycine cleavage system P-protein N-terminal" evidence="8">
    <location>
        <begin position="63"/>
        <end position="319"/>
    </location>
</feature>
<dbReference type="InterPro" id="IPR023012">
    <property type="entry name" value="GcvPB"/>
</dbReference>
<evidence type="ECO:0000256" key="2">
    <source>
        <dbReference type="ARBA" id="ARBA00003788"/>
    </source>
</evidence>
<name>A0A0M8K804_9CHLR</name>
<dbReference type="GO" id="GO:0016594">
    <property type="term" value="F:glycine binding"/>
    <property type="evidence" value="ECO:0007669"/>
    <property type="project" value="TreeGrafter"/>
</dbReference>
<keyword evidence="4 6" id="KW-0560">Oxidoreductase</keyword>
<proteinExistence type="inferred from homology"/>
<organism evidence="10 11">
    <name type="scientific">Ardenticatena maritima</name>
    <dbReference type="NCBI Taxonomy" id="872965"/>
    <lineage>
        <taxon>Bacteria</taxon>
        <taxon>Bacillati</taxon>
        <taxon>Chloroflexota</taxon>
        <taxon>Ardenticatenia</taxon>
        <taxon>Ardenticatenales</taxon>
        <taxon>Ardenticatenaceae</taxon>
        <taxon>Ardenticatena</taxon>
    </lineage>
</organism>
<dbReference type="FunFam" id="3.40.640.10:FF:000224">
    <property type="entry name" value="Probable glycine dehydrogenase (decarboxylating) subunit 2"/>
    <property type="match status" value="1"/>
</dbReference>
<evidence type="ECO:0000256" key="1">
    <source>
        <dbReference type="ARBA" id="ARBA00001933"/>
    </source>
</evidence>
<dbReference type="InterPro" id="IPR015424">
    <property type="entry name" value="PyrdxlP-dep_Trfase"/>
</dbReference>
<dbReference type="FunFam" id="3.90.1150.10:FF:000014">
    <property type="entry name" value="Probable glycine dehydrogenase (decarboxylating) subunit 2"/>
    <property type="match status" value="1"/>
</dbReference>
<dbReference type="PANTHER" id="PTHR11773">
    <property type="entry name" value="GLYCINE DEHYDROGENASE, DECARBOXYLATING"/>
    <property type="match status" value="1"/>
</dbReference>
<comment type="catalytic activity">
    <reaction evidence="5 6">
        <text>N(6)-[(R)-lipoyl]-L-lysyl-[glycine-cleavage complex H protein] + glycine + H(+) = N(6)-[(R)-S(8)-aminomethyldihydrolipoyl]-L-lysyl-[glycine-cleavage complex H protein] + CO2</text>
        <dbReference type="Rhea" id="RHEA:24304"/>
        <dbReference type="Rhea" id="RHEA-COMP:10494"/>
        <dbReference type="Rhea" id="RHEA-COMP:10495"/>
        <dbReference type="ChEBI" id="CHEBI:15378"/>
        <dbReference type="ChEBI" id="CHEBI:16526"/>
        <dbReference type="ChEBI" id="CHEBI:57305"/>
        <dbReference type="ChEBI" id="CHEBI:83099"/>
        <dbReference type="ChEBI" id="CHEBI:83143"/>
        <dbReference type="EC" id="1.4.4.2"/>
    </reaction>
</comment>
<comment type="caution">
    <text evidence="10">The sequence shown here is derived from an EMBL/GenBank/DDBJ whole genome shotgun (WGS) entry which is preliminary data.</text>
</comment>
<comment type="cofactor">
    <cofactor evidence="1 6">
        <name>pyridoxal 5'-phosphate</name>
        <dbReference type="ChEBI" id="CHEBI:597326"/>
    </cofactor>
</comment>
<dbReference type="FunCoup" id="A0A0M8K804">
    <property type="interactions" value="84"/>
</dbReference>
<accession>A0A0M8K804</accession>
<evidence type="ECO:0000259" key="8">
    <source>
        <dbReference type="Pfam" id="PF02347"/>
    </source>
</evidence>
<dbReference type="AlphaFoldDB" id="A0A0M8K804"/>
<dbReference type="Pfam" id="PF21478">
    <property type="entry name" value="GcvP2_C"/>
    <property type="match status" value="1"/>
</dbReference>
<evidence type="ECO:0000256" key="4">
    <source>
        <dbReference type="ARBA" id="ARBA00023002"/>
    </source>
</evidence>
<dbReference type="EMBL" id="BBZA01000036">
    <property type="protein sequence ID" value="GAP62186.1"/>
    <property type="molecule type" value="Genomic_DNA"/>
</dbReference>
<evidence type="ECO:0000259" key="9">
    <source>
        <dbReference type="Pfam" id="PF21478"/>
    </source>
</evidence>
<evidence type="ECO:0000256" key="3">
    <source>
        <dbReference type="ARBA" id="ARBA00022898"/>
    </source>
</evidence>
<dbReference type="GO" id="GO:0030170">
    <property type="term" value="F:pyridoxal phosphate binding"/>
    <property type="evidence" value="ECO:0007669"/>
    <property type="project" value="TreeGrafter"/>
</dbReference>
<dbReference type="CDD" id="cd00613">
    <property type="entry name" value="GDC-P"/>
    <property type="match status" value="1"/>
</dbReference>
<protein>
    <recommendedName>
        <fullName evidence="6">Probable glycine dehydrogenase (decarboxylating) subunit 2</fullName>
        <ecNumber evidence="6">1.4.4.2</ecNumber>
    </recommendedName>
    <alternativeName>
        <fullName evidence="6">Glycine cleavage system P-protein subunit 2</fullName>
    </alternativeName>
    <alternativeName>
        <fullName evidence="6">Glycine decarboxylase subunit 2</fullName>
    </alternativeName>
    <alternativeName>
        <fullName evidence="6">Glycine dehydrogenase (aminomethyl-transferring) subunit 2</fullName>
    </alternativeName>
</protein>
<dbReference type="GO" id="GO:0019464">
    <property type="term" value="P:glycine decarboxylation via glycine cleavage system"/>
    <property type="evidence" value="ECO:0007669"/>
    <property type="project" value="UniProtKB-UniRule"/>
</dbReference>
<dbReference type="Proteomes" id="UP000037784">
    <property type="component" value="Unassembled WGS sequence"/>
</dbReference>
<dbReference type="SUPFAM" id="SSF53383">
    <property type="entry name" value="PLP-dependent transferases"/>
    <property type="match status" value="1"/>
</dbReference>
<keyword evidence="3 6" id="KW-0663">Pyridoxal phosphate</keyword>
<dbReference type="Pfam" id="PF02347">
    <property type="entry name" value="GDC-P"/>
    <property type="match status" value="1"/>
</dbReference>
<reference evidence="10 11" key="1">
    <citation type="journal article" date="2015" name="Genome Announc.">
        <title>Draft Genome Sequence of a Heterotrophic Facultative Anaerobic Thermophilic Bacterium, Ardenticatena maritima Strain 110ST.</title>
        <authorList>
            <person name="Kawaichi S."/>
            <person name="Yoshida T."/>
            <person name="Sako Y."/>
            <person name="Nakamura R."/>
        </authorList>
    </citation>
    <scope>NUCLEOTIDE SEQUENCE [LARGE SCALE GENOMIC DNA]</scope>
    <source>
        <strain evidence="10 11">110S</strain>
    </source>
</reference>
<reference evidence="11" key="2">
    <citation type="submission" date="2015-08" db="EMBL/GenBank/DDBJ databases">
        <title>Draft Genome Sequence of a Heterotrophic Facultative Anaerobic Bacterium Ardenticatena maritima Strain 110S.</title>
        <authorList>
            <person name="Kawaichi S."/>
            <person name="Yoshida T."/>
            <person name="Sako Y."/>
            <person name="Nakamura R."/>
        </authorList>
    </citation>
    <scope>NUCLEOTIDE SEQUENCE [LARGE SCALE GENOMIC DNA]</scope>
    <source>
        <strain evidence="11">110S</strain>
    </source>
</reference>
<comment type="similarity">
    <text evidence="6">Belongs to the GcvP family. C-terminal subunit subfamily.</text>
</comment>
<dbReference type="InterPro" id="IPR049315">
    <property type="entry name" value="GDC-P_N"/>
</dbReference>
<evidence type="ECO:0000256" key="5">
    <source>
        <dbReference type="ARBA" id="ARBA00049026"/>
    </source>
</evidence>
<dbReference type="NCBIfam" id="NF003346">
    <property type="entry name" value="PRK04366.1"/>
    <property type="match status" value="1"/>
</dbReference>
<feature type="modified residue" description="N6-(pyridoxal phosphate)lysine" evidence="6">
    <location>
        <position position="287"/>
    </location>
</feature>
<dbReference type="Gene3D" id="3.40.640.10">
    <property type="entry name" value="Type I PLP-dependent aspartate aminotransferase-like (Major domain)"/>
    <property type="match status" value="1"/>
</dbReference>
<evidence type="ECO:0000256" key="7">
    <source>
        <dbReference type="SAM" id="MobiDB-lite"/>
    </source>
</evidence>
<dbReference type="STRING" id="872965.SE16_08110"/>
<dbReference type="GO" id="GO:0005960">
    <property type="term" value="C:glycine cleavage complex"/>
    <property type="evidence" value="ECO:0007669"/>
    <property type="project" value="TreeGrafter"/>
</dbReference>
<dbReference type="HAMAP" id="MF_00713">
    <property type="entry name" value="GcvPB"/>
    <property type="match status" value="1"/>
</dbReference>
<dbReference type="InParanoid" id="A0A0M8K804"/>
<dbReference type="EC" id="1.4.4.2" evidence="6"/>
<comment type="subunit">
    <text evidence="6">The glycine cleavage system is composed of four proteins: P, T, L and H. In this organism, the P 'protein' is a heterodimer of two subunits.</text>
</comment>
<evidence type="ECO:0000313" key="11">
    <source>
        <dbReference type="Proteomes" id="UP000037784"/>
    </source>
</evidence>
<sequence length="503" mass="55489">MTQTAIPMHTAEDETYGFVPREGVLFERSAEGRTGVELPPLDVPEADLPPAEFVRDELPLPQVSELDVVRHFTRLSQYNFAVDLGFYPLGSCTMKYNPKINDAIANWPAFSHLHPYQDESTVQGALRLMYELQEWLAEIAGLPAVTLQPSAGAHGELTGALIIHAYHAKQGRQRKHMLIPDSAHGTNPATAAMVGYETVTIPTGADGNLDLDALKRTLDELGEDVAGLMITNPSTLGLFEEHILDIAEAVHAVGGLIYMDGANMNAMVGVAKPGDLGMDILHYNLHKTFSVPHGGGGPGAGATAVRADLARFLPVPVVAKDGDRYYLDYDRPDSIGRVRAFYGNFNNMVRGYVYMRALGGNGLTEMTKDAVLNANYVRAQLKGVYHLPFDRICKHEVVFSGQWQAERYGVRTLDIAKRLIDYGIHPPTIYFPLTVPEAMMIEPTETESKQTLDRFIAVMKQIAREAEETPEVVKSAPHRTPVRRLDEARAARQPVLRWTPPAE</sequence>
<keyword evidence="11" id="KW-1185">Reference proteome</keyword>
<dbReference type="InterPro" id="IPR015421">
    <property type="entry name" value="PyrdxlP-dep_Trfase_major"/>
</dbReference>
<evidence type="ECO:0000256" key="6">
    <source>
        <dbReference type="HAMAP-Rule" id="MF_00713"/>
    </source>
</evidence>
<dbReference type="InterPro" id="IPR049316">
    <property type="entry name" value="GDC-P_C"/>
</dbReference>
<dbReference type="GO" id="GO:0004375">
    <property type="term" value="F:glycine dehydrogenase (decarboxylating) activity"/>
    <property type="evidence" value="ECO:0007669"/>
    <property type="project" value="UniProtKB-EC"/>
</dbReference>
<dbReference type="PANTHER" id="PTHR11773:SF1">
    <property type="entry name" value="GLYCINE DEHYDROGENASE (DECARBOXYLATING), MITOCHONDRIAL"/>
    <property type="match status" value="1"/>
</dbReference>
<comment type="function">
    <text evidence="2 6">The glycine cleavage system catalyzes the degradation of glycine. The P protein binds the alpha-amino group of glycine through its pyridoxal phosphate cofactor; CO(2) is released and the remaining methylamine moiety is then transferred to the lipoamide cofactor of the H protein.</text>
</comment>
<dbReference type="InterPro" id="IPR020581">
    <property type="entry name" value="GDC_P"/>
</dbReference>
<gene>
    <name evidence="6 10" type="primary">gcvPB</name>
    <name evidence="10" type="ORF">ARMA_0609</name>
</gene>